<reference evidence="1 2" key="1">
    <citation type="submission" date="2020-09" db="EMBL/GenBank/DDBJ databases">
        <title>Roseomonas.</title>
        <authorList>
            <person name="Zhu W."/>
        </authorList>
    </citation>
    <scope>NUCLEOTIDE SEQUENCE [LARGE SCALE GENOMIC DNA]</scope>
    <source>
        <strain evidence="1 2">573</strain>
    </source>
</reference>
<dbReference type="EMBL" id="JACTNG010000009">
    <property type="protein sequence ID" value="MBO1080470.1"/>
    <property type="molecule type" value="Genomic_DNA"/>
</dbReference>
<evidence type="ECO:0000313" key="1">
    <source>
        <dbReference type="EMBL" id="MBO1080470.1"/>
    </source>
</evidence>
<evidence type="ECO:0000313" key="2">
    <source>
        <dbReference type="Proteomes" id="UP001518989"/>
    </source>
</evidence>
<dbReference type="Proteomes" id="UP001518989">
    <property type="component" value="Unassembled WGS sequence"/>
</dbReference>
<keyword evidence="2" id="KW-1185">Reference proteome</keyword>
<organism evidence="1 2">
    <name type="scientific">Roseomonas haemaphysalidis</name>
    <dbReference type="NCBI Taxonomy" id="2768162"/>
    <lineage>
        <taxon>Bacteria</taxon>
        <taxon>Pseudomonadati</taxon>
        <taxon>Pseudomonadota</taxon>
        <taxon>Alphaproteobacteria</taxon>
        <taxon>Acetobacterales</taxon>
        <taxon>Roseomonadaceae</taxon>
        <taxon>Roseomonas</taxon>
    </lineage>
</organism>
<sequence>MLPADTPARAHAQALWQALAAHGAVLPLVLGDRPPPPARAVARAAGAVFLSPRLPRVLLRLRALRPALVVLADAPPEDWAAELRVLGCPVLPVPAGAALPDAAALRSLGLSVGAPRGALVPSPHGAILKERAGFNPHTRLLWWRVTLRLAVPATPAARWLARGGAPPPNAFVSLLPGASGTWMLQADAVLPPGLPPEAMALHLEAPGVPPLLRRPPRPLPVETAGLLTLEATPDGGAAVRAWADDPRTTLFPPAPLHGAAPGLLRACLPGAGDDRPLRLLPGRGMAPALSHPAHWLLPRRPGTTRLAELRSRHVGETAWLVGNGPSVRPADLDALAGRLTFAFNRFHLAHDRTALRPTYTVSGDRQMIEDFGARIVAESGGTVFLADAVPPPLAGDYIWLRQLATDPPLFSLSPEQRVSPGGSSVFVALQLAHFMGVRRCNLYGADFRFDFAPAPASADPFRSATGEGNHFIPGYRDGRPWCPPSLRDIAGGFGIARRVMEAEGGFLRNSTRGGLLEMLPRVAFETALAEDLRT</sequence>
<dbReference type="RefSeq" id="WP_207418467.1">
    <property type="nucleotide sequence ID" value="NZ_CP061177.1"/>
</dbReference>
<comment type="caution">
    <text evidence="1">The sequence shown here is derived from an EMBL/GenBank/DDBJ whole genome shotgun (WGS) entry which is preliminary data.</text>
</comment>
<protein>
    <recommendedName>
        <fullName evidence="3">DUF115 domain-containing protein</fullName>
    </recommendedName>
</protein>
<proteinExistence type="predicted"/>
<accession>A0ABS3KSM4</accession>
<gene>
    <name evidence="1" type="ORF">IAI61_15615</name>
</gene>
<evidence type="ECO:0008006" key="3">
    <source>
        <dbReference type="Google" id="ProtNLM"/>
    </source>
</evidence>
<name>A0ABS3KSM4_9PROT</name>